<proteinExistence type="predicted"/>
<reference evidence="1" key="1">
    <citation type="journal article" date="2014" name="Int. J. Syst. Evol. Microbiol.">
        <title>Complete genome sequence of Corynebacterium casei LMG S-19264T (=DSM 44701T), isolated from a smear-ripened cheese.</title>
        <authorList>
            <consortium name="US DOE Joint Genome Institute (JGI-PGF)"/>
            <person name="Walter F."/>
            <person name="Albersmeier A."/>
            <person name="Kalinowski J."/>
            <person name="Ruckert C."/>
        </authorList>
    </citation>
    <scope>NUCLEOTIDE SEQUENCE</scope>
    <source>
        <strain evidence="1">CGMCC 1.12698</strain>
    </source>
</reference>
<evidence type="ECO:0000313" key="1">
    <source>
        <dbReference type="EMBL" id="GGE57992.1"/>
    </source>
</evidence>
<comment type="caution">
    <text evidence="1">The sequence shown here is derived from an EMBL/GenBank/DDBJ whole genome shotgun (WGS) entry which is preliminary data.</text>
</comment>
<name>A0A917AJN5_9BACI</name>
<keyword evidence="2" id="KW-1185">Reference proteome</keyword>
<sequence length="45" mass="4882">MEIICISLENNQYFLVTQVGPLPVRVPITAEVAQLLLALGVPQCS</sequence>
<dbReference type="EMBL" id="BMFK01000001">
    <property type="protein sequence ID" value="GGE57992.1"/>
    <property type="molecule type" value="Genomic_DNA"/>
</dbReference>
<organism evidence="1 2">
    <name type="scientific">Priestia taiwanensis</name>
    <dbReference type="NCBI Taxonomy" id="1347902"/>
    <lineage>
        <taxon>Bacteria</taxon>
        <taxon>Bacillati</taxon>
        <taxon>Bacillota</taxon>
        <taxon>Bacilli</taxon>
        <taxon>Bacillales</taxon>
        <taxon>Bacillaceae</taxon>
        <taxon>Priestia</taxon>
    </lineage>
</organism>
<accession>A0A917AJN5</accession>
<evidence type="ECO:0000313" key="2">
    <source>
        <dbReference type="Proteomes" id="UP000605259"/>
    </source>
</evidence>
<gene>
    <name evidence="1" type="ORF">GCM10007140_05460</name>
</gene>
<reference evidence="1" key="2">
    <citation type="submission" date="2020-09" db="EMBL/GenBank/DDBJ databases">
        <authorList>
            <person name="Sun Q."/>
            <person name="Zhou Y."/>
        </authorList>
    </citation>
    <scope>NUCLEOTIDE SEQUENCE</scope>
    <source>
        <strain evidence="1">CGMCC 1.12698</strain>
    </source>
</reference>
<dbReference type="AlphaFoldDB" id="A0A917AJN5"/>
<dbReference type="Proteomes" id="UP000605259">
    <property type="component" value="Unassembled WGS sequence"/>
</dbReference>
<protein>
    <submittedName>
        <fullName evidence="1">Uncharacterized protein</fullName>
    </submittedName>
</protein>
<dbReference type="RefSeq" id="WP_188386909.1">
    <property type="nucleotide sequence ID" value="NZ_BMFK01000001.1"/>
</dbReference>